<evidence type="ECO:0000313" key="3">
    <source>
        <dbReference type="Proteomes" id="UP001214043"/>
    </source>
</evidence>
<dbReference type="AlphaFoldDB" id="A0AAF0CEP1"/>
<proteinExistence type="predicted"/>
<keyword evidence="1" id="KW-1133">Transmembrane helix</keyword>
<dbReference type="KEGG" id="hfl:PUV54_00210"/>
<evidence type="ECO:0000313" key="2">
    <source>
        <dbReference type="EMBL" id="WDI31616.1"/>
    </source>
</evidence>
<dbReference type="RefSeq" id="WP_274493503.1">
    <property type="nucleotide sequence ID" value="NZ_CP118166.1"/>
</dbReference>
<sequence>MIGDIFILLALIAGGVGLYLSVRREIRDDRRRRESARPQHGVEGGGCVAGLLAVIAGALVLIALAALLWPVFWLV</sequence>
<dbReference type="Proteomes" id="UP001214043">
    <property type="component" value="Chromosome"/>
</dbReference>
<reference evidence="2" key="1">
    <citation type="submission" date="2023-02" db="EMBL/GenBank/DDBJ databases">
        <title>Genome sequence of Hyphococcus flavus.</title>
        <authorList>
            <person name="Rong J.-C."/>
            <person name="Zhao Q."/>
            <person name="Yi M."/>
            <person name="Wu J.-Y."/>
        </authorList>
    </citation>
    <scope>NUCLEOTIDE SEQUENCE</scope>
    <source>
        <strain evidence="2">MCCC 1K03223</strain>
    </source>
</reference>
<keyword evidence="3" id="KW-1185">Reference proteome</keyword>
<evidence type="ECO:0000256" key="1">
    <source>
        <dbReference type="SAM" id="Phobius"/>
    </source>
</evidence>
<protein>
    <submittedName>
        <fullName evidence="2">Uncharacterized protein</fullName>
    </submittedName>
</protein>
<gene>
    <name evidence="2" type="ORF">PUV54_00210</name>
</gene>
<organism evidence="2 3">
    <name type="scientific">Hyphococcus flavus</name>
    <dbReference type="NCBI Taxonomy" id="1866326"/>
    <lineage>
        <taxon>Bacteria</taxon>
        <taxon>Pseudomonadati</taxon>
        <taxon>Pseudomonadota</taxon>
        <taxon>Alphaproteobacteria</taxon>
        <taxon>Parvularculales</taxon>
        <taxon>Parvularculaceae</taxon>
        <taxon>Hyphococcus</taxon>
    </lineage>
</organism>
<accession>A0AAF0CEP1</accession>
<dbReference type="EMBL" id="CP118166">
    <property type="protein sequence ID" value="WDI31616.1"/>
    <property type="molecule type" value="Genomic_DNA"/>
</dbReference>
<feature type="transmembrane region" description="Helical" evidence="1">
    <location>
        <begin position="6"/>
        <end position="22"/>
    </location>
</feature>
<feature type="transmembrane region" description="Helical" evidence="1">
    <location>
        <begin position="42"/>
        <end position="69"/>
    </location>
</feature>
<name>A0AAF0CEP1_9PROT</name>
<keyword evidence="1" id="KW-0812">Transmembrane</keyword>
<keyword evidence="1" id="KW-0472">Membrane</keyword>